<dbReference type="EMBL" id="MT144922">
    <property type="protein sequence ID" value="QJI01414.1"/>
    <property type="molecule type" value="Genomic_DNA"/>
</dbReference>
<gene>
    <name evidence="2" type="ORF">TM448B02535_0002</name>
</gene>
<dbReference type="AlphaFoldDB" id="A0A6M3XXE3"/>
<feature type="region of interest" description="Disordered" evidence="1">
    <location>
        <begin position="1"/>
        <end position="30"/>
    </location>
</feature>
<evidence type="ECO:0000256" key="1">
    <source>
        <dbReference type="SAM" id="MobiDB-lite"/>
    </source>
</evidence>
<proteinExistence type="predicted"/>
<name>A0A6M3XXE3_9ZZZZ</name>
<organism evidence="2">
    <name type="scientific">viral metagenome</name>
    <dbReference type="NCBI Taxonomy" id="1070528"/>
    <lineage>
        <taxon>unclassified sequences</taxon>
        <taxon>metagenomes</taxon>
        <taxon>organismal metagenomes</taxon>
    </lineage>
</organism>
<accession>A0A6M3XXE3</accession>
<evidence type="ECO:0000313" key="2">
    <source>
        <dbReference type="EMBL" id="QJI01414.1"/>
    </source>
</evidence>
<sequence length="222" mass="24327">MAAQKQNMKIRRSKLKKQITTTRPTDAQKAEASHRVPVYKVCRLGTVNGIYSALAGKYGKCEPFTRLSYKVGEVTTAPAGGEIFVYLDHAFATDQATKMAERYPGVKVSVFTAKPLGNVTIPAGKSKTATCRAIILSSLLKAIKIVPPPHPAPVWKDVTAECSVYIETGYAKGIAVHVQHNGQDITRLSAVGKSNFPKLADYKLELAQTGKMWDYFKVMHKT</sequence>
<reference evidence="2" key="1">
    <citation type="submission" date="2020-03" db="EMBL/GenBank/DDBJ databases">
        <title>The deep terrestrial virosphere.</title>
        <authorList>
            <person name="Holmfeldt K."/>
            <person name="Nilsson E."/>
            <person name="Simone D."/>
            <person name="Lopez-Fernandez M."/>
            <person name="Wu X."/>
            <person name="de Brujin I."/>
            <person name="Lundin D."/>
            <person name="Andersson A."/>
            <person name="Bertilsson S."/>
            <person name="Dopson M."/>
        </authorList>
    </citation>
    <scope>NUCLEOTIDE SEQUENCE</scope>
    <source>
        <strain evidence="2">TM448B02535</strain>
    </source>
</reference>
<feature type="compositionally biased region" description="Basic residues" evidence="1">
    <location>
        <begin position="8"/>
        <end position="17"/>
    </location>
</feature>
<protein>
    <submittedName>
        <fullName evidence="2">Uncharacterized protein</fullName>
    </submittedName>
</protein>